<feature type="transmembrane region" description="Helical" evidence="1">
    <location>
        <begin position="239"/>
        <end position="257"/>
    </location>
</feature>
<evidence type="ECO:0008006" key="4">
    <source>
        <dbReference type="Google" id="ProtNLM"/>
    </source>
</evidence>
<name>A0ABW4LVB4_9BACI</name>
<keyword evidence="1" id="KW-0472">Membrane</keyword>
<sequence length="271" mass="31435">MSKQKINKNEWELDDDFEEDLERSLNKLEFTLDDYDIEYPSETEIMKTIDTLRPYVPVKVNKWEHFKTYVSLIVKQSLTEVYYMSPLFWLTNVVFILIALSAVYLSKESPYTVIFFLAPIPTLTGLIEIFISRNRGMAEIEMSCKYNLQEVILSKMVVVGGLNLLVNIILTVIISLFIRDALVWELMLYWVTPFTVITSISLAVVTRFRQTYTITIGLILWIAMGSILSQVYIVERVPVLFYLIVTVLAVVAIVIQMKTILKRGISYEFNH</sequence>
<protein>
    <recommendedName>
        <fullName evidence="4">ABC transporter permease</fullName>
    </recommendedName>
</protein>
<feature type="transmembrane region" description="Helical" evidence="1">
    <location>
        <begin position="212"/>
        <end position="233"/>
    </location>
</feature>
<feature type="transmembrane region" description="Helical" evidence="1">
    <location>
        <begin position="81"/>
        <end position="105"/>
    </location>
</feature>
<feature type="transmembrane region" description="Helical" evidence="1">
    <location>
        <begin position="184"/>
        <end position="205"/>
    </location>
</feature>
<keyword evidence="1" id="KW-1133">Transmembrane helix</keyword>
<reference evidence="3" key="1">
    <citation type="journal article" date="2019" name="Int. J. Syst. Evol. Microbiol.">
        <title>The Global Catalogue of Microorganisms (GCM) 10K type strain sequencing project: providing services to taxonomists for standard genome sequencing and annotation.</title>
        <authorList>
            <consortium name="The Broad Institute Genomics Platform"/>
            <consortium name="The Broad Institute Genome Sequencing Center for Infectious Disease"/>
            <person name="Wu L."/>
            <person name="Ma J."/>
        </authorList>
    </citation>
    <scope>NUCLEOTIDE SEQUENCE [LARGE SCALE GENOMIC DNA]</scope>
    <source>
        <strain evidence="3">CCUG 49339</strain>
    </source>
</reference>
<dbReference type="EMBL" id="JBHUEM010000045">
    <property type="protein sequence ID" value="MFD1738402.1"/>
    <property type="molecule type" value="Genomic_DNA"/>
</dbReference>
<evidence type="ECO:0000256" key="1">
    <source>
        <dbReference type="SAM" id="Phobius"/>
    </source>
</evidence>
<keyword evidence="1" id="KW-0812">Transmembrane</keyword>
<feature type="transmembrane region" description="Helical" evidence="1">
    <location>
        <begin position="111"/>
        <end position="131"/>
    </location>
</feature>
<organism evidence="2 3">
    <name type="scientific">Bacillus salitolerans</name>
    <dbReference type="NCBI Taxonomy" id="1437434"/>
    <lineage>
        <taxon>Bacteria</taxon>
        <taxon>Bacillati</taxon>
        <taxon>Bacillota</taxon>
        <taxon>Bacilli</taxon>
        <taxon>Bacillales</taxon>
        <taxon>Bacillaceae</taxon>
        <taxon>Bacillus</taxon>
    </lineage>
</organism>
<dbReference type="Proteomes" id="UP001597214">
    <property type="component" value="Unassembled WGS sequence"/>
</dbReference>
<dbReference type="RefSeq" id="WP_377929611.1">
    <property type="nucleotide sequence ID" value="NZ_JBHUEM010000045.1"/>
</dbReference>
<gene>
    <name evidence="2" type="ORF">ACFSCX_17905</name>
</gene>
<proteinExistence type="predicted"/>
<evidence type="ECO:0000313" key="3">
    <source>
        <dbReference type="Proteomes" id="UP001597214"/>
    </source>
</evidence>
<comment type="caution">
    <text evidence="2">The sequence shown here is derived from an EMBL/GenBank/DDBJ whole genome shotgun (WGS) entry which is preliminary data.</text>
</comment>
<feature type="transmembrane region" description="Helical" evidence="1">
    <location>
        <begin position="152"/>
        <end position="178"/>
    </location>
</feature>
<keyword evidence="3" id="KW-1185">Reference proteome</keyword>
<accession>A0ABW4LVB4</accession>
<evidence type="ECO:0000313" key="2">
    <source>
        <dbReference type="EMBL" id="MFD1738402.1"/>
    </source>
</evidence>